<organism evidence="1">
    <name type="scientific">Magnetococcus massalia (strain MO-1)</name>
    <dbReference type="NCBI Taxonomy" id="451514"/>
    <lineage>
        <taxon>Bacteria</taxon>
        <taxon>Pseudomonadati</taxon>
        <taxon>Pseudomonadota</taxon>
        <taxon>Magnetococcia</taxon>
        <taxon>Magnetococcales</taxon>
        <taxon>Magnetococcaceae</taxon>
        <taxon>Magnetococcus</taxon>
    </lineage>
</organism>
<dbReference type="GO" id="GO:0008168">
    <property type="term" value="F:methyltransferase activity"/>
    <property type="evidence" value="ECO:0007669"/>
    <property type="project" value="UniProtKB-KW"/>
</dbReference>
<accession>A0A1S7LF94</accession>
<protein>
    <submittedName>
        <fullName evidence="1">Putative SAM-dependent methyltransferases</fullName>
    </submittedName>
</protein>
<keyword evidence="1" id="KW-0808">Transferase</keyword>
<reference evidence="1" key="1">
    <citation type="submission" date="2015-04" db="EMBL/GenBank/DDBJ databases">
        <authorList>
            <person name="Syromyatnikov M.Y."/>
            <person name="Popov V.N."/>
        </authorList>
    </citation>
    <scope>NUCLEOTIDE SEQUENCE</scope>
    <source>
        <strain evidence="1">MO-1</strain>
    </source>
</reference>
<dbReference type="SUPFAM" id="SSF53335">
    <property type="entry name" value="S-adenosyl-L-methionine-dependent methyltransferases"/>
    <property type="match status" value="1"/>
</dbReference>
<keyword evidence="1" id="KW-0489">Methyltransferase</keyword>
<proteinExistence type="predicted"/>
<sequence length="190" mass="21624">MSNPLIRLNLGCGSQKLPGFINVDKFGEPDFKHDLEIFPWPWADSSVEVVYMSHVLEHLGRETDVYLQVMQELYRVCAADAEVVIKVPHPRHNHYLSDPTHVRPIIPEGMELFSKAKNRQWMESGNANTTLGLFLDVDFEVISSNFVLDPAWDNPLKSGQISESDVFQAIHRFNNVVAEIHMVLKVVKSV</sequence>
<dbReference type="InterPro" id="IPR029063">
    <property type="entry name" value="SAM-dependent_MTases_sf"/>
</dbReference>
<gene>
    <name evidence="1" type="ORF">MAGMO_0990</name>
</gene>
<evidence type="ECO:0000313" key="1">
    <source>
        <dbReference type="EMBL" id="CRH05188.1"/>
    </source>
</evidence>
<dbReference type="GO" id="GO:0032259">
    <property type="term" value="P:methylation"/>
    <property type="evidence" value="ECO:0007669"/>
    <property type="project" value="UniProtKB-KW"/>
</dbReference>
<dbReference type="Gene3D" id="3.40.50.150">
    <property type="entry name" value="Vaccinia Virus protein VP39"/>
    <property type="match status" value="1"/>
</dbReference>
<dbReference type="EMBL" id="LO017727">
    <property type="protein sequence ID" value="CRH05188.1"/>
    <property type="molecule type" value="Genomic_DNA"/>
</dbReference>
<dbReference type="AlphaFoldDB" id="A0A1S7LF94"/>
<name>A0A1S7LF94_MAGMO</name>